<evidence type="ECO:0000256" key="7">
    <source>
        <dbReference type="ARBA" id="ARBA00038873"/>
    </source>
</evidence>
<dbReference type="RefSeq" id="WP_302916831.1">
    <property type="nucleotide sequence ID" value="NZ_JAUMSQ010000397.1"/>
</dbReference>
<evidence type="ECO:0000259" key="9">
    <source>
        <dbReference type="Pfam" id="PF01636"/>
    </source>
</evidence>
<evidence type="ECO:0000256" key="2">
    <source>
        <dbReference type="ARBA" id="ARBA00022490"/>
    </source>
</evidence>
<evidence type="ECO:0000256" key="1">
    <source>
        <dbReference type="ARBA" id="ARBA00004496"/>
    </source>
</evidence>
<feature type="non-terminal residue" evidence="10">
    <location>
        <position position="487"/>
    </location>
</feature>
<dbReference type="Gene3D" id="3.90.1200.10">
    <property type="match status" value="1"/>
</dbReference>
<comment type="caution">
    <text evidence="10">The sequence shown here is derived from an EMBL/GenBank/DDBJ whole genome shotgun (WGS) entry which is preliminary data.</text>
</comment>
<keyword evidence="2" id="KW-0963">Cytoplasm</keyword>
<dbReference type="SUPFAM" id="SSF56112">
    <property type="entry name" value="Protein kinase-like (PK-like)"/>
    <property type="match status" value="1"/>
</dbReference>
<dbReference type="Proteomes" id="UP001168823">
    <property type="component" value="Unassembled WGS sequence"/>
</dbReference>
<evidence type="ECO:0000256" key="6">
    <source>
        <dbReference type="ARBA" id="ARBA00037368"/>
    </source>
</evidence>
<evidence type="ECO:0000256" key="8">
    <source>
        <dbReference type="ARBA" id="ARBA00040505"/>
    </source>
</evidence>
<keyword evidence="3" id="KW-0808">Transferase</keyword>
<protein>
    <recommendedName>
        <fullName evidence="8">Hydroxylysine kinase</fullName>
        <ecNumber evidence="7">2.7.1.81</ecNumber>
    </recommendedName>
</protein>
<dbReference type="PANTHER" id="PTHR21064:SF1">
    <property type="entry name" value="HYDROXYLYSINE KINASE"/>
    <property type="match status" value="1"/>
</dbReference>
<proteinExistence type="predicted"/>
<dbReference type="Pfam" id="PF01636">
    <property type="entry name" value="APH"/>
    <property type="match status" value="1"/>
</dbReference>
<comment type="subcellular location">
    <subcellularLocation>
        <location evidence="1">Cytoplasm</location>
    </subcellularLocation>
</comment>
<dbReference type="EC" id="2.7.1.81" evidence="7"/>
<keyword evidence="11" id="KW-1185">Reference proteome</keyword>
<evidence type="ECO:0000256" key="3">
    <source>
        <dbReference type="ARBA" id="ARBA00022679"/>
    </source>
</evidence>
<dbReference type="InterPro" id="IPR002575">
    <property type="entry name" value="Aminoglycoside_PTrfase"/>
</dbReference>
<comment type="function">
    <text evidence="6">Catalyzes the GTP-dependent phosphorylation of 5-hydroxy-L-lysine.</text>
</comment>
<name>A0ABT8USM3_9MYCO</name>
<evidence type="ECO:0000313" key="11">
    <source>
        <dbReference type="Proteomes" id="UP001168823"/>
    </source>
</evidence>
<sequence>MSKDRRTVGFNFLSEPELPAPQVTEAQAEELLSTHYGVTGRAESLGSQQDKNFIVRADDGDVLGVLKIANPAFTGTELAAQDEATALIEEAEPGLRIAVPLVNRTGATCTAVDGLLDRTAYVRWLRFLPGGTLLDAGYLSPAAVSGLGDIAGRVSRALAGFEHPGLDRILQWDLRYGADVVAALGHHVDDPSRRALVEQAARDAWTRIEQLADELACQPVHLDLTDANVVVSRAADGSVRPDGVIDFGDLTTSWAVSELAITASSVLGHAGADPTSILPAVRAFHEVRPLSSAEVDALWPMLVLRTAVLIVSGAQQAAIDPENDYVTEHADGEWRMFEQAVSVPQDVMTALLRAELGMAAPAAQLAGTLVAGIYSNAIVTLDLSVTSDVYDDAFAPGGWLRDDVEDAAARAAVGSGAALAVTRFGEPRMSRAPRLSHRSADVVPTGIGVWPAEDVGLVAPWDGEVEHVDGAAVLRGAEFELRLTGVA</sequence>
<gene>
    <name evidence="10" type="ORF">Q2100_29130</name>
</gene>
<evidence type="ECO:0000313" key="10">
    <source>
        <dbReference type="EMBL" id="MDO3639840.1"/>
    </source>
</evidence>
<reference evidence="10" key="1">
    <citation type="submission" date="2023-07" db="EMBL/GenBank/DDBJ databases">
        <title>Mycolicibacterium sp. nov., a novel bacterial species.</title>
        <authorList>
            <person name="Cao Y."/>
        </authorList>
    </citation>
    <scope>NUCLEOTIDE SEQUENCE</scope>
    <source>
        <strain evidence="10">KC 300</strain>
    </source>
</reference>
<accession>A0ABT8USM3</accession>
<dbReference type="PANTHER" id="PTHR21064">
    <property type="entry name" value="AMINOGLYCOSIDE PHOSPHOTRANSFERASE DOMAIN-CONTAINING PROTEIN-RELATED"/>
    <property type="match status" value="1"/>
</dbReference>
<organism evidence="10 11">
    <name type="scientific">Mycolicibacterium arseniciresistens</name>
    <dbReference type="NCBI Taxonomy" id="3062257"/>
    <lineage>
        <taxon>Bacteria</taxon>
        <taxon>Bacillati</taxon>
        <taxon>Actinomycetota</taxon>
        <taxon>Actinomycetes</taxon>
        <taxon>Mycobacteriales</taxon>
        <taxon>Mycobacteriaceae</taxon>
        <taxon>Mycolicibacterium</taxon>
    </lineage>
</organism>
<comment type="catalytic activity">
    <reaction evidence="5">
        <text>(5R)-5-hydroxy-L-lysine + GTP = (5R)-5-phosphooxy-L-lysine + GDP + H(+)</text>
        <dbReference type="Rhea" id="RHEA:19049"/>
        <dbReference type="ChEBI" id="CHEBI:15378"/>
        <dbReference type="ChEBI" id="CHEBI:37565"/>
        <dbReference type="ChEBI" id="CHEBI:57882"/>
        <dbReference type="ChEBI" id="CHEBI:58189"/>
        <dbReference type="ChEBI" id="CHEBI:58357"/>
        <dbReference type="EC" id="2.7.1.81"/>
    </reaction>
</comment>
<keyword evidence="4" id="KW-0418">Kinase</keyword>
<evidence type="ECO:0000256" key="4">
    <source>
        <dbReference type="ARBA" id="ARBA00022777"/>
    </source>
</evidence>
<dbReference type="InterPro" id="IPR050249">
    <property type="entry name" value="Pseudomonas-type_ThrB"/>
</dbReference>
<feature type="domain" description="Aminoglycoside phosphotransferase" evidence="9">
    <location>
        <begin position="50"/>
        <end position="269"/>
    </location>
</feature>
<evidence type="ECO:0000256" key="5">
    <source>
        <dbReference type="ARBA" id="ARBA00036820"/>
    </source>
</evidence>
<dbReference type="InterPro" id="IPR011009">
    <property type="entry name" value="Kinase-like_dom_sf"/>
</dbReference>
<dbReference type="EMBL" id="JAUMSQ010000397">
    <property type="protein sequence ID" value="MDO3639840.1"/>
    <property type="molecule type" value="Genomic_DNA"/>
</dbReference>